<feature type="coiled-coil region" evidence="1">
    <location>
        <begin position="380"/>
        <end position="414"/>
    </location>
</feature>
<evidence type="ECO:0000256" key="2">
    <source>
        <dbReference type="SAM" id="MobiDB-lite"/>
    </source>
</evidence>
<dbReference type="eggNOG" id="COG3883">
    <property type="taxonomic scope" value="Bacteria"/>
</dbReference>
<evidence type="ECO:0000256" key="1">
    <source>
        <dbReference type="SAM" id="Coils"/>
    </source>
</evidence>
<dbReference type="EMBL" id="CM001440">
    <property type="protein sequence ID" value="EHR63258.1"/>
    <property type="molecule type" value="Genomic_DNA"/>
</dbReference>
<accession>H5XP09</accession>
<protein>
    <submittedName>
        <fullName evidence="3">Uncharacterized protein</fullName>
    </submittedName>
</protein>
<reference evidence="3 4" key="1">
    <citation type="submission" date="2011-11" db="EMBL/GenBank/DDBJ databases">
        <title>The Noncontiguous Finished sequence of Saccharomonospora cyanea NA-134.</title>
        <authorList>
            <consortium name="US DOE Joint Genome Institute"/>
            <person name="Lucas S."/>
            <person name="Han J."/>
            <person name="Lapidus A."/>
            <person name="Cheng J.-F."/>
            <person name="Goodwin L."/>
            <person name="Pitluck S."/>
            <person name="Peters L."/>
            <person name="Ovchinnikova G."/>
            <person name="Lu M."/>
            <person name="Detter J.C."/>
            <person name="Han C."/>
            <person name="Tapia R."/>
            <person name="Land M."/>
            <person name="Hauser L."/>
            <person name="Kyrpides N."/>
            <person name="Ivanova N."/>
            <person name="Pagani I."/>
            <person name="Brambilla E.-M."/>
            <person name="Klenk H.-P."/>
            <person name="Woyke T."/>
        </authorList>
    </citation>
    <scope>NUCLEOTIDE SEQUENCE [LARGE SCALE GENOMIC DNA]</scope>
    <source>
        <strain evidence="3 4">NA-134</strain>
    </source>
</reference>
<proteinExistence type="predicted"/>
<evidence type="ECO:0000313" key="3">
    <source>
        <dbReference type="EMBL" id="EHR63258.1"/>
    </source>
</evidence>
<dbReference type="Proteomes" id="UP000002791">
    <property type="component" value="Chromosome"/>
</dbReference>
<dbReference type="HOGENOM" id="CLU_024561_0_0_11"/>
<name>H5XP09_9PSEU</name>
<feature type="region of interest" description="Disordered" evidence="2">
    <location>
        <begin position="291"/>
        <end position="332"/>
    </location>
</feature>
<dbReference type="STRING" id="882082.SaccyDRAFT_4448"/>
<evidence type="ECO:0000313" key="4">
    <source>
        <dbReference type="Proteomes" id="UP000002791"/>
    </source>
</evidence>
<organism evidence="3 4">
    <name type="scientific">Saccharomonospora cyanea NA-134</name>
    <dbReference type="NCBI Taxonomy" id="882082"/>
    <lineage>
        <taxon>Bacteria</taxon>
        <taxon>Bacillati</taxon>
        <taxon>Actinomycetota</taxon>
        <taxon>Actinomycetes</taxon>
        <taxon>Pseudonocardiales</taxon>
        <taxon>Pseudonocardiaceae</taxon>
        <taxon>Saccharomonospora</taxon>
    </lineage>
</organism>
<gene>
    <name evidence="3" type="ORF">SaccyDRAFT_4448</name>
</gene>
<keyword evidence="1" id="KW-0175">Coiled coil</keyword>
<dbReference type="AlphaFoldDB" id="H5XP09"/>
<keyword evidence="4" id="KW-1185">Reference proteome</keyword>
<sequence>MLGYRSLFRVPDHDDVFDDSLKLFHDWLREKDYDPDALVWNGSAAVDEGAEAALLDHQPRDGSRAVRARLVETKDSGQWVTVLTVIQQRRNPVPWVWVDVEAPSQFRGAVGIPRLVRYLLEVFSEARDGTGLLGPAPRRVGFEGVPELCAVVRDPDRRGLTFLAADDQEPLPYWTSTVDKILRQTVGLASAYVLEWEAAKEFGERMGASHAVAPGTVRTFRPGADDTDALDGRRHRVLSTQRLLDTDFRHLARMLGRRARDAVIDAPLPAPVRRANTLLDRLMDDVVVGSTAQSRNWTAPPKPRPSEPGATALPLRSQSPLPLHREERPQSVTGQAEMPIEVHAAAVALAREFGRNELDLTVLTEIGRLAKAGREAVTHQYRVKQQFEDLRERLERAEQERSDLLSRLENEQFEHAVVQDELLEERNTVRYLRRVLAAQGRHDVAYSLPDTPVEHPPESFEDLFERMSELRYVRFTGDKQQALDLDPLDEFGNWPRKAWSALLALEDYAAAKSAGRCNTGVFGYLTNLPDGCRGFSVNRFAPDESTDVQTNRRFRQARTFPVPPEVDSQGRIFMGAHFKLAQFGIISPRLHYHDNTARDGLVYVGYLGRHLPTKQTN</sequence>